<comment type="caution">
    <text evidence="1">The sequence shown here is derived from an EMBL/GenBank/DDBJ whole genome shotgun (WGS) entry which is preliminary data.</text>
</comment>
<organism evidence="1 2">
    <name type="scientific">Pseudomonas amygdali pv. dendropanacis</name>
    <dbReference type="NCBI Taxonomy" id="235272"/>
    <lineage>
        <taxon>Bacteria</taxon>
        <taxon>Pseudomonadati</taxon>
        <taxon>Pseudomonadota</taxon>
        <taxon>Gammaproteobacteria</taxon>
        <taxon>Pseudomonadales</taxon>
        <taxon>Pseudomonadaceae</taxon>
        <taxon>Pseudomonas</taxon>
        <taxon>Pseudomonas amygdali</taxon>
    </lineage>
</organism>
<evidence type="ECO:0000313" key="1">
    <source>
        <dbReference type="EMBL" id="KPX14928.1"/>
    </source>
</evidence>
<gene>
    <name evidence="1" type="ORF">ALO71_01122</name>
</gene>
<dbReference type="AlphaFoldDB" id="A0A0P9QII6"/>
<protein>
    <submittedName>
        <fullName evidence="1">Uncharacterized protein</fullName>
    </submittedName>
</protein>
<dbReference type="PATRIC" id="fig|235272.12.peg.1520"/>
<dbReference type="Proteomes" id="UP000050346">
    <property type="component" value="Unassembled WGS sequence"/>
</dbReference>
<evidence type="ECO:0000313" key="2">
    <source>
        <dbReference type="Proteomes" id="UP000050346"/>
    </source>
</evidence>
<dbReference type="RefSeq" id="WP_044323895.1">
    <property type="nucleotide sequence ID" value="NZ_JYHG01000025.1"/>
</dbReference>
<accession>A0A0P9QII6</accession>
<dbReference type="EMBL" id="LJQG01000262">
    <property type="protein sequence ID" value="KPX14928.1"/>
    <property type="molecule type" value="Genomic_DNA"/>
</dbReference>
<sequence>MREHNSLIKFMLDLGTAIQDYLPEEERTSPTSLIEFLEAWTGNKSYNEICMLRSDIRSYLRKHTQGDYSVDELFLYYDIGFVEERFGCEDSELLAQILGLLEVHIESRRKKALKKYFGWVGFK</sequence>
<name>A0A0P9QII6_PSEA0</name>
<proteinExistence type="predicted"/>
<reference evidence="1 2" key="1">
    <citation type="submission" date="2015-09" db="EMBL/GenBank/DDBJ databases">
        <title>Genome announcement of multiple Pseudomonas syringae strains.</title>
        <authorList>
            <person name="Thakur S."/>
            <person name="Wang P.W."/>
            <person name="Gong Y."/>
            <person name="Weir B.S."/>
            <person name="Guttman D.S."/>
        </authorList>
    </citation>
    <scope>NUCLEOTIDE SEQUENCE [LARGE SCALE GENOMIC DNA]</scope>
    <source>
        <strain evidence="1 2">ICMP9150</strain>
    </source>
</reference>